<reference evidence="3 4" key="1">
    <citation type="submission" date="2022-12" db="EMBL/GenBank/DDBJ databases">
        <title>Dasania phycosphaerae sp. nov., isolated from particulate material of the south coast of Korea.</title>
        <authorList>
            <person name="Jiang Y."/>
        </authorList>
    </citation>
    <scope>NUCLEOTIDE SEQUENCE [LARGE SCALE GENOMIC DNA]</scope>
    <source>
        <strain evidence="3 4">GY-19</strain>
    </source>
</reference>
<protein>
    <submittedName>
        <fullName evidence="3">Circularly permuted type 2 ATP-grasp protein</fullName>
    </submittedName>
</protein>
<evidence type="ECO:0000259" key="1">
    <source>
        <dbReference type="Pfam" id="PF04168"/>
    </source>
</evidence>
<evidence type="ECO:0000313" key="4">
    <source>
        <dbReference type="Proteomes" id="UP001069090"/>
    </source>
</evidence>
<dbReference type="InterPro" id="IPR051680">
    <property type="entry name" value="ATP-dep_Glu-Cys_Ligase-2"/>
</dbReference>
<sequence>MTDEAEVATLGSQLSSGYGALQGAAYDEMWSKEAGQTLEHWRPLIRSLEAVGDKELQRRHMEAQRLLRENGVNYNVYHDADEFSQTWQLDTVPLLVPQKDWDQREQALAQRATLFNLILQDLYGERRLVKEGLIPAKLLYSNKHFLRPCYNLPQEASALTFYSCDLSRGPNGQMWVLSDRTQTPSGAGYALENRIVMTRLFPDTFREIQVHRLSLFFRTVRESLSKLTPNREDPRIVVLTPGPDSETYFEHAYLASYLGYHLVQGNDLAVKDGKVWLKSLEGLKQVDIIFRRLDDSDCDPLELSESSKLGIPGLLQAVREKQVVIANPLGSGVLESPGLLPFLPAIAKSLLGEELKIPSVATWWCGQEKELQYVLDNLPKLVIKSISERHSGVFCQALDKAQLDELRSRIKRNPHLYVGQEHLHFSTAPTLIDNVLKPRLSVMRSFLVATETGYAAMPGGLTRVARKADSFLVSDAQGGISKDTWILNDAPDKQLRVWPQIVHTGQFDNEEEEVLPSRAAENLYWVGRYIERSESTARLLRTVIANLNDTDDYGDDSDKACLHILLQALTTMTGTVPGFLGDKSTLLNQPFDELKSLILDSKRMGGLAQVLNSFVRSAFSVRDLWSNDTWRTIDDIDEEFNQSQAEPINLYSLHSRLDEAVSYIMAFIGLAGESMSHDNSWHLLDIGRRIERVLMQLKLLRFCLTETQDKVVEHLLLESLLNTQESLITHRRRYRKSQSIETALELLLLDPTNPRSLAFQVFRIEQFVNGLPRSNKKQHLDEEQRLCLLATTRVRVARASDLIAVNGSERTELKLFLDEIEQTITALAKSLHHTYFSHTQSAQQLTTIRLEIAP</sequence>
<dbReference type="PANTHER" id="PTHR34595:SF2">
    <property type="entry name" value="BLR2978 PROTEIN"/>
    <property type="match status" value="1"/>
</dbReference>
<dbReference type="Pfam" id="PF04168">
    <property type="entry name" value="Alpha-E"/>
    <property type="match status" value="1"/>
</dbReference>
<evidence type="ECO:0000259" key="2">
    <source>
        <dbReference type="Pfam" id="PF14403"/>
    </source>
</evidence>
<name>A0A9J6RMA4_9GAMM</name>
<dbReference type="Pfam" id="PF14403">
    <property type="entry name" value="CP_ATPgrasp_2"/>
    <property type="match status" value="1"/>
</dbReference>
<dbReference type="Proteomes" id="UP001069090">
    <property type="component" value="Unassembled WGS sequence"/>
</dbReference>
<gene>
    <name evidence="3" type="ORF">O0V09_11615</name>
</gene>
<dbReference type="InterPro" id="IPR025841">
    <property type="entry name" value="CP_ATPgrasp_2"/>
</dbReference>
<feature type="domain" description="DUF403" evidence="1">
    <location>
        <begin position="515"/>
        <end position="836"/>
    </location>
</feature>
<dbReference type="SUPFAM" id="SSF56059">
    <property type="entry name" value="Glutathione synthetase ATP-binding domain-like"/>
    <property type="match status" value="1"/>
</dbReference>
<dbReference type="EMBL" id="JAPTGG010000009">
    <property type="protein sequence ID" value="MCZ0865854.1"/>
    <property type="molecule type" value="Genomic_DNA"/>
</dbReference>
<dbReference type="Gene3D" id="3.40.50.11290">
    <property type="match status" value="1"/>
</dbReference>
<dbReference type="InterPro" id="IPR007296">
    <property type="entry name" value="DUF403"/>
</dbReference>
<keyword evidence="4" id="KW-1185">Reference proteome</keyword>
<organism evidence="3 4">
    <name type="scientific">Dasania phycosphaerae</name>
    <dbReference type="NCBI Taxonomy" id="2950436"/>
    <lineage>
        <taxon>Bacteria</taxon>
        <taxon>Pseudomonadati</taxon>
        <taxon>Pseudomonadota</taxon>
        <taxon>Gammaproteobacteria</taxon>
        <taxon>Cellvibrionales</taxon>
        <taxon>Spongiibacteraceae</taxon>
        <taxon>Dasania</taxon>
    </lineage>
</organism>
<dbReference type="RefSeq" id="WP_258332000.1">
    <property type="nucleotide sequence ID" value="NZ_JAPTGG010000009.1"/>
</dbReference>
<dbReference type="Gene3D" id="3.30.1490.270">
    <property type="match status" value="1"/>
</dbReference>
<proteinExistence type="predicted"/>
<dbReference type="PANTHER" id="PTHR34595">
    <property type="entry name" value="BLR5612 PROTEIN"/>
    <property type="match status" value="1"/>
</dbReference>
<accession>A0A9J6RMA4</accession>
<feature type="domain" description="Circularly permuted ATP-grasp type 2" evidence="2">
    <location>
        <begin position="93"/>
        <end position="465"/>
    </location>
</feature>
<dbReference type="AlphaFoldDB" id="A0A9J6RMA4"/>
<evidence type="ECO:0000313" key="3">
    <source>
        <dbReference type="EMBL" id="MCZ0865854.1"/>
    </source>
</evidence>
<comment type="caution">
    <text evidence="3">The sequence shown here is derived from an EMBL/GenBank/DDBJ whole genome shotgun (WGS) entry which is preliminary data.</text>
</comment>